<dbReference type="GO" id="GO:0005737">
    <property type="term" value="C:cytoplasm"/>
    <property type="evidence" value="ECO:0007669"/>
    <property type="project" value="TreeGrafter"/>
</dbReference>
<evidence type="ECO:0000256" key="1">
    <source>
        <dbReference type="SAM" id="MobiDB-lite"/>
    </source>
</evidence>
<evidence type="ECO:0008006" key="4">
    <source>
        <dbReference type="Google" id="ProtNLM"/>
    </source>
</evidence>
<dbReference type="FunCoup" id="A0A2T3AMG9">
    <property type="interactions" value="104"/>
</dbReference>
<dbReference type="EMBL" id="KZ678374">
    <property type="protein sequence ID" value="PSS03575.1"/>
    <property type="molecule type" value="Genomic_DNA"/>
</dbReference>
<dbReference type="InterPro" id="IPR036314">
    <property type="entry name" value="SOD_C_sf"/>
</dbReference>
<dbReference type="SUPFAM" id="SSF46609">
    <property type="entry name" value="Fe,Mn superoxide dismutase (SOD), N-terminal domain"/>
    <property type="match status" value="1"/>
</dbReference>
<dbReference type="PANTHER" id="PTHR43595:SF2">
    <property type="entry name" value="SMALL RIBOSOMAL SUBUNIT PROTEIN MS42"/>
    <property type="match status" value="1"/>
</dbReference>
<reference evidence="2 3" key="1">
    <citation type="journal article" date="2018" name="Mycol. Prog.">
        <title>Coniella lustricola, a new species from submerged detritus.</title>
        <authorList>
            <person name="Raudabaugh D.B."/>
            <person name="Iturriaga T."/>
            <person name="Carver A."/>
            <person name="Mondo S."/>
            <person name="Pangilinan J."/>
            <person name="Lipzen A."/>
            <person name="He G."/>
            <person name="Amirebrahimi M."/>
            <person name="Grigoriev I.V."/>
            <person name="Miller A.N."/>
        </authorList>
    </citation>
    <scope>NUCLEOTIDE SEQUENCE [LARGE SCALE GENOMIC DNA]</scope>
    <source>
        <strain evidence="2 3">B22-T-1</strain>
    </source>
</reference>
<organism evidence="2 3">
    <name type="scientific">Coniella lustricola</name>
    <dbReference type="NCBI Taxonomy" id="2025994"/>
    <lineage>
        <taxon>Eukaryota</taxon>
        <taxon>Fungi</taxon>
        <taxon>Dikarya</taxon>
        <taxon>Ascomycota</taxon>
        <taxon>Pezizomycotina</taxon>
        <taxon>Sordariomycetes</taxon>
        <taxon>Sordariomycetidae</taxon>
        <taxon>Diaporthales</taxon>
        <taxon>Schizoparmaceae</taxon>
        <taxon>Coniella</taxon>
    </lineage>
</organism>
<proteinExistence type="predicted"/>
<gene>
    <name evidence="2" type="ORF">BD289DRAFT_380851</name>
</gene>
<dbReference type="OrthoDB" id="275227at2759"/>
<dbReference type="SUPFAM" id="SSF54719">
    <property type="entry name" value="Fe,Mn superoxide dismutase (SOD), C-terminal domain"/>
    <property type="match status" value="1"/>
</dbReference>
<dbReference type="AlphaFoldDB" id="A0A2T3AMG9"/>
<dbReference type="Gene3D" id="3.55.40.20">
    <property type="entry name" value="Iron/manganese superoxide dismutase, C-terminal domain"/>
    <property type="match status" value="1"/>
</dbReference>
<feature type="non-terminal residue" evidence="2">
    <location>
        <position position="274"/>
    </location>
</feature>
<dbReference type="STRING" id="2025994.A0A2T3AMG9"/>
<evidence type="ECO:0000313" key="3">
    <source>
        <dbReference type="Proteomes" id="UP000241462"/>
    </source>
</evidence>
<name>A0A2T3AMG9_9PEZI</name>
<sequence>MWPVRSLQEKSYSSIRSRQRQRDIGTARCRHHHHPQHLSTNTTHMSMFKPILRLPRRTGLVMPARSSAVPGSASSLSPFSVAAPAPLQQQRSTYATSQEGLANAHTVPLLAHDEAFLRDGVPGLYSAPGFQQAWTRYQSWCIDSLNRLVEGTTYEGISTLDLANITSREPDMASIFNYASMAFNNHFFFETLSGTGGQDPAEHMPLTLKEDLELSFGSLETLQRELIITANAMFGPGFVWLVRLRDQSGGPQRFPYRVLATYLAGSPFPAAHWR</sequence>
<feature type="region of interest" description="Disordered" evidence="1">
    <location>
        <begin position="1"/>
        <end position="40"/>
    </location>
</feature>
<dbReference type="InterPro" id="IPR036324">
    <property type="entry name" value="Mn/Fe_SOD_N_sf"/>
</dbReference>
<dbReference type="Proteomes" id="UP000241462">
    <property type="component" value="Unassembled WGS sequence"/>
</dbReference>
<protein>
    <recommendedName>
        <fullName evidence="4">Manganese/iron superoxide dismutase</fullName>
    </recommendedName>
</protein>
<dbReference type="InParanoid" id="A0A2T3AMG9"/>
<keyword evidence="3" id="KW-1185">Reference proteome</keyword>
<accession>A0A2T3AMG9</accession>
<dbReference type="PANTHER" id="PTHR43595">
    <property type="entry name" value="37S RIBOSOMAL PROTEIN S26, MITOCHONDRIAL"/>
    <property type="match status" value="1"/>
</dbReference>
<evidence type="ECO:0000313" key="2">
    <source>
        <dbReference type="EMBL" id="PSS03575.1"/>
    </source>
</evidence>